<keyword evidence="1" id="KW-0812">Transmembrane</keyword>
<reference evidence="2 3" key="1">
    <citation type="submission" date="2014-03" db="EMBL/GenBank/DDBJ databases">
        <title>Genomics of Bifidobacteria.</title>
        <authorList>
            <person name="Ventura M."/>
            <person name="Milani C."/>
            <person name="Lugli G.A."/>
        </authorList>
    </citation>
    <scope>NUCLEOTIDE SEQUENCE [LARGE SCALE GENOMIC DNA]</scope>
    <source>
        <strain evidence="2 3">DSM 23973</strain>
    </source>
</reference>
<proteinExistence type="predicted"/>
<evidence type="ECO:0000313" key="2">
    <source>
        <dbReference type="EMBL" id="KFI52527.1"/>
    </source>
</evidence>
<name>A0A087A177_9BIFI</name>
<accession>A0A087A177</accession>
<comment type="caution">
    <text evidence="2">The sequence shown here is derived from an EMBL/GenBank/DDBJ whole genome shotgun (WGS) entry which is preliminary data.</text>
</comment>
<evidence type="ECO:0000256" key="1">
    <source>
        <dbReference type="SAM" id="Phobius"/>
    </source>
</evidence>
<evidence type="ECO:0000313" key="3">
    <source>
        <dbReference type="Proteomes" id="UP000029072"/>
    </source>
</evidence>
<dbReference type="Proteomes" id="UP000029072">
    <property type="component" value="Unassembled WGS sequence"/>
</dbReference>
<dbReference type="eggNOG" id="ENOG503242I">
    <property type="taxonomic scope" value="Bacteria"/>
</dbReference>
<feature type="transmembrane region" description="Helical" evidence="1">
    <location>
        <begin position="59"/>
        <end position="78"/>
    </location>
</feature>
<sequence length="184" mass="20207">MNPLNIYFAQFKAMRKYSSNEENPKGISILSVVLTYFIPIACGVVSAMLNYHLASADSLLSMLGILAGALIAAFAQLASWREKFSEHWTKDRAHKPERWLLDAAIAHLLAGAYSSVVASLLVIVSLIVNLPTYFPAITHSICSALIIVLGIHVVVSLLTSLPKMYAAYVQLNHVSQLLNGQEYF</sequence>
<feature type="transmembrane region" description="Helical" evidence="1">
    <location>
        <begin position="26"/>
        <end position="53"/>
    </location>
</feature>
<protein>
    <submittedName>
        <fullName evidence="2">Uncharacterized protein</fullName>
    </submittedName>
</protein>
<gene>
    <name evidence="2" type="ORF">BCAL_1860</name>
</gene>
<dbReference type="STRING" id="1437609.BCAL_1860"/>
<dbReference type="EMBL" id="JGYS01000016">
    <property type="protein sequence ID" value="KFI52527.1"/>
    <property type="molecule type" value="Genomic_DNA"/>
</dbReference>
<keyword evidence="1" id="KW-1133">Transmembrane helix</keyword>
<feature type="transmembrane region" description="Helical" evidence="1">
    <location>
        <begin position="133"/>
        <end position="158"/>
    </location>
</feature>
<organism evidence="2 3">
    <name type="scientific">Bifidobacterium callitrichos DSM 23973</name>
    <dbReference type="NCBI Taxonomy" id="1437609"/>
    <lineage>
        <taxon>Bacteria</taxon>
        <taxon>Bacillati</taxon>
        <taxon>Actinomycetota</taxon>
        <taxon>Actinomycetes</taxon>
        <taxon>Bifidobacteriales</taxon>
        <taxon>Bifidobacteriaceae</taxon>
        <taxon>Bifidobacterium</taxon>
    </lineage>
</organism>
<feature type="transmembrane region" description="Helical" evidence="1">
    <location>
        <begin position="99"/>
        <end position="127"/>
    </location>
</feature>
<dbReference type="AlphaFoldDB" id="A0A087A177"/>
<keyword evidence="1" id="KW-0472">Membrane</keyword>